<dbReference type="EMBL" id="JADWDJ010000001">
    <property type="protein sequence ID" value="KAG5285268.1"/>
    <property type="molecule type" value="Genomic_DNA"/>
</dbReference>
<feature type="region of interest" description="Disordered" evidence="1">
    <location>
        <begin position="1"/>
        <end position="22"/>
    </location>
</feature>
<dbReference type="Proteomes" id="UP000823561">
    <property type="component" value="Chromosome 1"/>
</dbReference>
<organism evidence="2 3">
    <name type="scientific">Alosa alosa</name>
    <name type="common">allis shad</name>
    <dbReference type="NCBI Taxonomy" id="278164"/>
    <lineage>
        <taxon>Eukaryota</taxon>
        <taxon>Metazoa</taxon>
        <taxon>Chordata</taxon>
        <taxon>Craniata</taxon>
        <taxon>Vertebrata</taxon>
        <taxon>Euteleostomi</taxon>
        <taxon>Actinopterygii</taxon>
        <taxon>Neopterygii</taxon>
        <taxon>Teleostei</taxon>
        <taxon>Clupei</taxon>
        <taxon>Clupeiformes</taxon>
        <taxon>Clupeoidei</taxon>
        <taxon>Clupeidae</taxon>
        <taxon>Alosa</taxon>
    </lineage>
</organism>
<dbReference type="AlphaFoldDB" id="A0AAV6HDJ5"/>
<proteinExistence type="predicted"/>
<keyword evidence="3" id="KW-1185">Reference proteome</keyword>
<evidence type="ECO:0000313" key="3">
    <source>
        <dbReference type="Proteomes" id="UP000823561"/>
    </source>
</evidence>
<protein>
    <submittedName>
        <fullName evidence="2">Uncharacterized protein</fullName>
    </submittedName>
</protein>
<name>A0AAV6HDJ5_9TELE</name>
<comment type="caution">
    <text evidence="2">The sequence shown here is derived from an EMBL/GenBank/DDBJ whole genome shotgun (WGS) entry which is preliminary data.</text>
</comment>
<accession>A0AAV6HDJ5</accession>
<evidence type="ECO:0000313" key="2">
    <source>
        <dbReference type="EMBL" id="KAG5285268.1"/>
    </source>
</evidence>
<reference evidence="2 3" key="1">
    <citation type="submission" date="2020-10" db="EMBL/GenBank/DDBJ databases">
        <title>Chromosome-scale genome assembly of the Allis shad, Alosa alosa.</title>
        <authorList>
            <person name="Margot Z."/>
            <person name="Christophe K."/>
            <person name="Cabau C."/>
            <person name="Louis A."/>
            <person name="Berthelot C."/>
            <person name="Parey E."/>
            <person name="Roest Crollius H."/>
            <person name="Montfort J."/>
            <person name="Robinson-Rechavi M."/>
            <person name="Bucao C."/>
            <person name="Bouchez O."/>
            <person name="Gislard M."/>
            <person name="Lluch J."/>
            <person name="Milhes M."/>
            <person name="Lampietro C."/>
            <person name="Lopez Roques C."/>
            <person name="Donnadieu C."/>
            <person name="Braasch I."/>
            <person name="Desvignes T."/>
            <person name="Postlethwait J."/>
            <person name="Bobe J."/>
            <person name="Guiguen Y."/>
        </authorList>
    </citation>
    <scope>NUCLEOTIDE SEQUENCE [LARGE SCALE GENOMIC DNA]</scope>
    <source>
        <strain evidence="2">M-15738</strain>
        <tissue evidence="2">Blood</tissue>
    </source>
</reference>
<gene>
    <name evidence="2" type="ORF">AALO_G00001410</name>
</gene>
<sequence>MRLSFSASRLPGLSCHSSAGEVPQDAGAKRAFSFIAVLLLCWTQSNHEACTSNSPHLQVVVADSFVDITSL</sequence>
<evidence type="ECO:0000256" key="1">
    <source>
        <dbReference type="SAM" id="MobiDB-lite"/>
    </source>
</evidence>